<evidence type="ECO:0000256" key="1">
    <source>
        <dbReference type="SAM" id="Phobius"/>
    </source>
</evidence>
<dbReference type="Proteomes" id="UP000217918">
    <property type="component" value="Unassembled WGS sequence"/>
</dbReference>
<feature type="transmembrane region" description="Helical" evidence="1">
    <location>
        <begin position="12"/>
        <end position="32"/>
    </location>
</feature>
<feature type="transmembrane region" description="Helical" evidence="1">
    <location>
        <begin position="194"/>
        <end position="218"/>
    </location>
</feature>
<reference evidence="2 3" key="1">
    <citation type="submission" date="2017-09" db="EMBL/GenBank/DDBJ databases">
        <title>Genome sequence of Lactobacillus brevis D7.</title>
        <authorList>
            <person name="Kwon M.-S."/>
            <person name="Lim S.K."/>
            <person name="Choi H.-J."/>
        </authorList>
    </citation>
    <scope>NUCLEOTIDE SEQUENCE [LARGE SCALE GENOMIC DNA]</scope>
    <source>
        <strain evidence="2 3">D7</strain>
    </source>
</reference>
<accession>A0A2A3U0D5</accession>
<dbReference type="RefSeq" id="WP_096110312.1">
    <property type="nucleotide sequence ID" value="NZ_NVYO01000001.1"/>
</dbReference>
<comment type="caution">
    <text evidence="2">The sequence shown here is derived from an EMBL/GenBank/DDBJ whole genome shotgun (WGS) entry which is preliminary data.</text>
</comment>
<gene>
    <name evidence="2" type="ORF">CNR29_10925</name>
</gene>
<feature type="transmembrane region" description="Helical" evidence="1">
    <location>
        <begin position="102"/>
        <end position="122"/>
    </location>
</feature>
<proteinExistence type="predicted"/>
<protein>
    <submittedName>
        <fullName evidence="2">Uncharacterized protein</fullName>
    </submittedName>
</protein>
<evidence type="ECO:0000313" key="2">
    <source>
        <dbReference type="EMBL" id="PBQ24497.1"/>
    </source>
</evidence>
<dbReference type="EMBL" id="NVYO01000001">
    <property type="protein sequence ID" value="PBQ24497.1"/>
    <property type="molecule type" value="Genomic_DNA"/>
</dbReference>
<evidence type="ECO:0000313" key="3">
    <source>
        <dbReference type="Proteomes" id="UP000217918"/>
    </source>
</evidence>
<keyword evidence="1" id="KW-0812">Transmembrane</keyword>
<feature type="transmembrane region" description="Helical" evidence="1">
    <location>
        <begin position="238"/>
        <end position="258"/>
    </location>
</feature>
<keyword evidence="1" id="KW-0472">Membrane</keyword>
<sequence>MTRFSRHFTPIFLLGLTLSFVPILFHIILYILPVATHLPVSDVDTTTTTEWLGFTQQLKFTYIFYLALPFVCTLGWNLLVFDEIRSGFLITTVFYRSIRSYWLNRLSISFLSGFLIVTFPLLTDLLASFTFLPLLQPDWMVNQLPALPKLTYFHMLFYTHPIYLILLYILMGGILGGLCAMLSAGAALFFTRRLVIISLPLAICLFFAILATLFPQLFFDPATIVIAFSPNYLPPIQYPLIVTLLTVWVIYISGIARIKKIVS</sequence>
<name>A0A2A3U0D5_LEVBR</name>
<dbReference type="AlphaFoldDB" id="A0A2A3U0D5"/>
<keyword evidence="1" id="KW-1133">Transmembrane helix</keyword>
<organism evidence="2 3">
    <name type="scientific">Levilactobacillus brevis</name>
    <name type="common">Lactobacillus brevis</name>
    <dbReference type="NCBI Taxonomy" id="1580"/>
    <lineage>
        <taxon>Bacteria</taxon>
        <taxon>Bacillati</taxon>
        <taxon>Bacillota</taxon>
        <taxon>Bacilli</taxon>
        <taxon>Lactobacillales</taxon>
        <taxon>Lactobacillaceae</taxon>
        <taxon>Levilactobacillus</taxon>
    </lineage>
</organism>
<feature type="transmembrane region" description="Helical" evidence="1">
    <location>
        <begin position="162"/>
        <end position="182"/>
    </location>
</feature>
<feature type="transmembrane region" description="Helical" evidence="1">
    <location>
        <begin position="62"/>
        <end position="81"/>
    </location>
</feature>